<dbReference type="AlphaFoldDB" id="A0A7S1FCH1"/>
<dbReference type="SMART" id="SM00320">
    <property type="entry name" value="WD40"/>
    <property type="match status" value="5"/>
</dbReference>
<dbReference type="PANTHER" id="PTHR22847:SF637">
    <property type="entry name" value="WD REPEAT DOMAIN 5B"/>
    <property type="match status" value="1"/>
</dbReference>
<dbReference type="InterPro" id="IPR001680">
    <property type="entry name" value="WD40_rpt"/>
</dbReference>
<evidence type="ECO:0000313" key="5">
    <source>
        <dbReference type="EMBL" id="CAD8856970.1"/>
    </source>
</evidence>
<feature type="repeat" description="WD" evidence="3">
    <location>
        <begin position="253"/>
        <end position="294"/>
    </location>
</feature>
<gene>
    <name evidence="5" type="ORF">NSCI0253_LOCUS31322</name>
</gene>
<dbReference type="Pfam" id="PF00400">
    <property type="entry name" value="WD40"/>
    <property type="match status" value="2"/>
</dbReference>
<accession>A0A7S1FCH1</accession>
<dbReference type="InterPro" id="IPR015943">
    <property type="entry name" value="WD40/YVTN_repeat-like_dom_sf"/>
</dbReference>
<dbReference type="PROSITE" id="PS50294">
    <property type="entry name" value="WD_REPEATS_REGION"/>
    <property type="match status" value="1"/>
</dbReference>
<dbReference type="PROSITE" id="PS00678">
    <property type="entry name" value="WD_REPEATS_1"/>
    <property type="match status" value="2"/>
</dbReference>
<evidence type="ECO:0008006" key="6">
    <source>
        <dbReference type="Google" id="ProtNLM"/>
    </source>
</evidence>
<dbReference type="InterPro" id="IPR020472">
    <property type="entry name" value="WD40_PAC1"/>
</dbReference>
<dbReference type="GO" id="GO:1990234">
    <property type="term" value="C:transferase complex"/>
    <property type="evidence" value="ECO:0007669"/>
    <property type="project" value="UniProtKB-ARBA"/>
</dbReference>
<dbReference type="PANTHER" id="PTHR22847">
    <property type="entry name" value="WD40 REPEAT PROTEIN"/>
    <property type="match status" value="1"/>
</dbReference>
<dbReference type="Gene3D" id="2.130.10.10">
    <property type="entry name" value="YVTN repeat-like/Quinoprotein amine dehydrogenase"/>
    <property type="match status" value="2"/>
</dbReference>
<keyword evidence="2" id="KW-0677">Repeat</keyword>
<sequence length="500" mass="55272">MPRELLTDIAEHFLESPVWHLCQLGETTPNLGEVFMDDALWTRFYEDRFRDVSRSPRRGTPVRPLHASSRLSYAELHSLEMRFREGKYSSLGAVTVPKGVAVLDLRIQHSETSEAVAFAAMRDGRLLVYNLDHLSNSESEEETRVRKARRVCEDPESVREFAPAVDNSSAMSCWPISQGNRPLCVVTGYGSGRLCAWQWPDGRQLAPREWESAHLGRVSAVTSACDRLVSASADGLVKIWDIGEQFGHSRQTIAGHSGAVMSVAASPSGHTLVTGGLDRSMRLWDLRSGGEAVATWELNDWAMCVDFHPTSEHTLVSADKAVNMWDLRQPGERAISSTHRHQKLISRFRLDPLRLVTCSLDGCVKVSSLEEPAVRHASPRSSPLVSPRSTPLSSPQLSPTASPLLSPRVPLLGDFGSAWSLQDGICTLRSSKDYILCIDFDASRLLAGGVDGKVNVYNFSQRKNFKTCSSNTLCSDEHVPFLDLDDATNMQMTGLPDLEI</sequence>
<keyword evidence="1 3" id="KW-0853">WD repeat</keyword>
<reference evidence="5" key="1">
    <citation type="submission" date="2021-01" db="EMBL/GenBank/DDBJ databases">
        <authorList>
            <person name="Corre E."/>
            <person name="Pelletier E."/>
            <person name="Niang G."/>
            <person name="Scheremetjew M."/>
            <person name="Finn R."/>
            <person name="Kale V."/>
            <person name="Holt S."/>
            <person name="Cochrane G."/>
            <person name="Meng A."/>
            <person name="Brown T."/>
            <person name="Cohen L."/>
        </authorList>
    </citation>
    <scope>NUCLEOTIDE SEQUENCE</scope>
</reference>
<evidence type="ECO:0000256" key="3">
    <source>
        <dbReference type="PROSITE-ProRule" id="PRU00221"/>
    </source>
</evidence>
<protein>
    <recommendedName>
        <fullName evidence="6">Guanine nucleotide-binding protein subunit beta-like protein</fullName>
    </recommendedName>
</protein>
<dbReference type="InterPro" id="IPR036322">
    <property type="entry name" value="WD40_repeat_dom_sf"/>
</dbReference>
<evidence type="ECO:0000256" key="2">
    <source>
        <dbReference type="ARBA" id="ARBA00022737"/>
    </source>
</evidence>
<feature type="compositionally biased region" description="Low complexity" evidence="4">
    <location>
        <begin position="379"/>
        <end position="402"/>
    </location>
</feature>
<organism evidence="5">
    <name type="scientific">Noctiluca scintillans</name>
    <name type="common">Sea sparkle</name>
    <name type="synonym">Red tide dinoflagellate</name>
    <dbReference type="NCBI Taxonomy" id="2966"/>
    <lineage>
        <taxon>Eukaryota</taxon>
        <taxon>Sar</taxon>
        <taxon>Alveolata</taxon>
        <taxon>Dinophyceae</taxon>
        <taxon>Noctilucales</taxon>
        <taxon>Noctilucaceae</taxon>
        <taxon>Noctiluca</taxon>
    </lineage>
</organism>
<name>A0A7S1FCH1_NOCSC</name>
<dbReference type="EMBL" id="HBFQ01044230">
    <property type="protein sequence ID" value="CAD8856970.1"/>
    <property type="molecule type" value="Transcribed_RNA"/>
</dbReference>
<evidence type="ECO:0000256" key="4">
    <source>
        <dbReference type="SAM" id="MobiDB-lite"/>
    </source>
</evidence>
<proteinExistence type="predicted"/>
<feature type="repeat" description="WD" evidence="3">
    <location>
        <begin position="211"/>
        <end position="242"/>
    </location>
</feature>
<dbReference type="PRINTS" id="PR00320">
    <property type="entry name" value="GPROTEINBRPT"/>
</dbReference>
<evidence type="ECO:0000256" key="1">
    <source>
        <dbReference type="ARBA" id="ARBA00022574"/>
    </source>
</evidence>
<feature type="region of interest" description="Disordered" evidence="4">
    <location>
        <begin position="376"/>
        <end position="402"/>
    </location>
</feature>
<dbReference type="SUPFAM" id="SSF50978">
    <property type="entry name" value="WD40 repeat-like"/>
    <property type="match status" value="1"/>
</dbReference>
<dbReference type="PROSITE" id="PS50082">
    <property type="entry name" value="WD_REPEATS_2"/>
    <property type="match status" value="2"/>
</dbReference>
<dbReference type="InterPro" id="IPR019775">
    <property type="entry name" value="WD40_repeat_CS"/>
</dbReference>